<keyword evidence="7 10" id="KW-0067">ATP-binding</keyword>
<comment type="caution">
    <text evidence="14">The sequence shown here is derived from an EMBL/GenBank/DDBJ whole genome shotgun (WGS) entry which is preliminary data.</text>
</comment>
<dbReference type="NCBIfam" id="TIGR00174">
    <property type="entry name" value="miaA"/>
    <property type="match status" value="1"/>
</dbReference>
<reference evidence="15" key="1">
    <citation type="submission" date="2017-09" db="EMBL/GenBank/DDBJ databases">
        <title>Depth-based differentiation of microbial function through sediment-hosted aquifers and enrichment of novel symbionts in the deep terrestrial subsurface.</title>
        <authorList>
            <person name="Probst A.J."/>
            <person name="Ladd B."/>
            <person name="Jarett J.K."/>
            <person name="Geller-Mcgrath D.E."/>
            <person name="Sieber C.M.K."/>
            <person name="Emerson J.B."/>
            <person name="Anantharaman K."/>
            <person name="Thomas B.C."/>
            <person name="Malmstrom R."/>
            <person name="Stieglmeier M."/>
            <person name="Klingl A."/>
            <person name="Woyke T."/>
            <person name="Ryan C.M."/>
            <person name="Banfield J.F."/>
        </authorList>
    </citation>
    <scope>NUCLEOTIDE SEQUENCE [LARGE SCALE GENOMIC DNA]</scope>
</reference>
<comment type="function">
    <text evidence="2 10 12">Catalyzes the transfer of a dimethylallyl group onto the adenine at position 37 in tRNAs that read codons beginning with uridine, leading to the formation of N6-(dimethylallyl)adenosine (i(6)A).</text>
</comment>
<dbReference type="Gene3D" id="3.40.50.300">
    <property type="entry name" value="P-loop containing nucleotide triphosphate hydrolases"/>
    <property type="match status" value="1"/>
</dbReference>
<dbReference type="Pfam" id="PF01715">
    <property type="entry name" value="IPPT"/>
    <property type="match status" value="1"/>
</dbReference>
<name>A0A2H0WZU9_9BACT</name>
<dbReference type="GO" id="GO:0052381">
    <property type="term" value="F:tRNA dimethylallyltransferase activity"/>
    <property type="evidence" value="ECO:0007669"/>
    <property type="project" value="UniProtKB-UniRule"/>
</dbReference>
<evidence type="ECO:0000256" key="13">
    <source>
        <dbReference type="RuleBase" id="RU003785"/>
    </source>
</evidence>
<feature type="region of interest" description="Interaction with substrate tRNA" evidence="10">
    <location>
        <begin position="34"/>
        <end position="37"/>
    </location>
</feature>
<comment type="similarity">
    <text evidence="3 10 13">Belongs to the IPP transferase family.</text>
</comment>
<comment type="cofactor">
    <cofactor evidence="1 10">
        <name>Mg(2+)</name>
        <dbReference type="ChEBI" id="CHEBI:18420"/>
    </cofactor>
</comment>
<comment type="caution">
    <text evidence="10">Lacks conserved residue(s) required for the propagation of feature annotation.</text>
</comment>
<evidence type="ECO:0000256" key="5">
    <source>
        <dbReference type="ARBA" id="ARBA00022694"/>
    </source>
</evidence>
<evidence type="ECO:0000256" key="4">
    <source>
        <dbReference type="ARBA" id="ARBA00022679"/>
    </source>
</evidence>
<dbReference type="HAMAP" id="MF_00185">
    <property type="entry name" value="IPP_trans"/>
    <property type="match status" value="1"/>
</dbReference>
<feature type="binding site" evidence="10">
    <location>
        <begin position="9"/>
        <end position="16"/>
    </location>
    <ligand>
        <name>ATP</name>
        <dbReference type="ChEBI" id="CHEBI:30616"/>
    </ligand>
</feature>
<keyword evidence="5 10" id="KW-0819">tRNA processing</keyword>
<dbReference type="PANTHER" id="PTHR11088:SF60">
    <property type="entry name" value="TRNA DIMETHYLALLYLTRANSFERASE"/>
    <property type="match status" value="1"/>
</dbReference>
<dbReference type="SUPFAM" id="SSF52540">
    <property type="entry name" value="P-loop containing nucleoside triphosphate hydrolases"/>
    <property type="match status" value="1"/>
</dbReference>
<evidence type="ECO:0000256" key="3">
    <source>
        <dbReference type="ARBA" id="ARBA00005842"/>
    </source>
</evidence>
<dbReference type="InterPro" id="IPR039657">
    <property type="entry name" value="Dimethylallyltransferase"/>
</dbReference>
<feature type="site" description="Interaction with substrate tRNA" evidence="10">
    <location>
        <position position="120"/>
    </location>
</feature>
<dbReference type="EC" id="2.5.1.75" evidence="10"/>
<dbReference type="AlphaFoldDB" id="A0A2H0WZU9"/>
<accession>A0A2H0WZU9</accession>
<evidence type="ECO:0000313" key="14">
    <source>
        <dbReference type="EMBL" id="PIS18174.1"/>
    </source>
</evidence>
<keyword evidence="8 10" id="KW-0460">Magnesium</keyword>
<evidence type="ECO:0000256" key="12">
    <source>
        <dbReference type="RuleBase" id="RU003784"/>
    </source>
</evidence>
<organism evidence="14 15">
    <name type="scientific">Candidatus Collierbacteria bacterium CG09_land_8_20_14_0_10_46_12</name>
    <dbReference type="NCBI Taxonomy" id="1974533"/>
    <lineage>
        <taxon>Bacteria</taxon>
        <taxon>Candidatus Collieribacteriota</taxon>
    </lineage>
</organism>
<evidence type="ECO:0000256" key="7">
    <source>
        <dbReference type="ARBA" id="ARBA00022840"/>
    </source>
</evidence>
<evidence type="ECO:0000256" key="10">
    <source>
        <dbReference type="HAMAP-Rule" id="MF_00185"/>
    </source>
</evidence>
<dbReference type="GO" id="GO:0005524">
    <property type="term" value="F:ATP binding"/>
    <property type="evidence" value="ECO:0007669"/>
    <property type="project" value="UniProtKB-UniRule"/>
</dbReference>
<evidence type="ECO:0000256" key="9">
    <source>
        <dbReference type="ARBA" id="ARBA00049563"/>
    </source>
</evidence>
<evidence type="ECO:0000256" key="2">
    <source>
        <dbReference type="ARBA" id="ARBA00003213"/>
    </source>
</evidence>
<feature type="site" description="Interaction with substrate tRNA" evidence="10">
    <location>
        <position position="97"/>
    </location>
</feature>
<dbReference type="InterPro" id="IPR027417">
    <property type="entry name" value="P-loop_NTPase"/>
</dbReference>
<evidence type="ECO:0000256" key="6">
    <source>
        <dbReference type="ARBA" id="ARBA00022741"/>
    </source>
</evidence>
<sequence>MNKLLCIVGPTGTGKTAKAIELAQKQPSILISADSRQVYRGMDIVTGKDHPAGFPIFGLDIVDPGDPCSVAVWYEAVMPAIVQAWQEAKLPIVVGGTGLYVKALTHGIETMHVPINQALRNELLSLSIIKLQQKLVQLDKAKFESLNHSDSLNPRRLTRAIEVAQHRTSHPERALASRMGHMDTILIGLKYSVESIQRNKIQERVISRLKQGAIQETQALLLKYSPSLQSISAIGYRSIIRYLAKSCTKQETINTWVADELAYVKRQMTWFRKQPVIWYDIDTYGNTQN</sequence>
<evidence type="ECO:0000256" key="1">
    <source>
        <dbReference type="ARBA" id="ARBA00001946"/>
    </source>
</evidence>
<dbReference type="EMBL" id="PEYY01000028">
    <property type="protein sequence ID" value="PIS18174.1"/>
    <property type="molecule type" value="Genomic_DNA"/>
</dbReference>
<keyword evidence="4 10" id="KW-0808">Transferase</keyword>
<feature type="binding site" evidence="10">
    <location>
        <begin position="11"/>
        <end position="16"/>
    </location>
    <ligand>
        <name>substrate</name>
    </ligand>
</feature>
<dbReference type="Gene3D" id="1.10.287.890">
    <property type="entry name" value="Crystal structure of tRNA isopentenylpyrophosphate transferase (bh2366) domain"/>
    <property type="match status" value="1"/>
</dbReference>
<dbReference type="GO" id="GO:0006400">
    <property type="term" value="P:tRNA modification"/>
    <property type="evidence" value="ECO:0007669"/>
    <property type="project" value="TreeGrafter"/>
</dbReference>
<dbReference type="Proteomes" id="UP000229574">
    <property type="component" value="Unassembled WGS sequence"/>
</dbReference>
<dbReference type="PANTHER" id="PTHR11088">
    <property type="entry name" value="TRNA DIMETHYLALLYLTRANSFERASE"/>
    <property type="match status" value="1"/>
</dbReference>
<comment type="catalytic activity">
    <reaction evidence="9 10 11">
        <text>adenosine(37) in tRNA + dimethylallyl diphosphate = N(6)-dimethylallyladenosine(37) in tRNA + diphosphate</text>
        <dbReference type="Rhea" id="RHEA:26482"/>
        <dbReference type="Rhea" id="RHEA-COMP:10162"/>
        <dbReference type="Rhea" id="RHEA-COMP:10375"/>
        <dbReference type="ChEBI" id="CHEBI:33019"/>
        <dbReference type="ChEBI" id="CHEBI:57623"/>
        <dbReference type="ChEBI" id="CHEBI:74411"/>
        <dbReference type="ChEBI" id="CHEBI:74415"/>
        <dbReference type="EC" id="2.5.1.75"/>
    </reaction>
</comment>
<evidence type="ECO:0000313" key="15">
    <source>
        <dbReference type="Proteomes" id="UP000229574"/>
    </source>
</evidence>
<gene>
    <name evidence="10 14" type="primary">miaA</name>
    <name evidence="14" type="ORF">COT54_00695</name>
</gene>
<protein>
    <recommendedName>
        <fullName evidence="10">tRNA dimethylallyltransferase</fullName>
        <ecNumber evidence="10">2.5.1.75</ecNumber>
    </recommendedName>
    <alternativeName>
        <fullName evidence="10">Dimethylallyl diphosphate:tRNA dimethylallyltransferase</fullName>
        <shortName evidence="10">DMAPP:tRNA dimethylallyltransferase</shortName>
        <shortName evidence="10">DMATase</shortName>
    </alternativeName>
    <alternativeName>
        <fullName evidence="10">Isopentenyl-diphosphate:tRNA isopentenyltransferase</fullName>
        <shortName evidence="10">IPP transferase</shortName>
        <shortName evidence="10">IPPT</shortName>
        <shortName evidence="10">IPTase</shortName>
    </alternativeName>
</protein>
<evidence type="ECO:0000256" key="8">
    <source>
        <dbReference type="ARBA" id="ARBA00022842"/>
    </source>
</evidence>
<keyword evidence="6 10" id="KW-0547">Nucleotide-binding</keyword>
<proteinExistence type="inferred from homology"/>
<dbReference type="InterPro" id="IPR018022">
    <property type="entry name" value="IPT"/>
</dbReference>
<comment type="subunit">
    <text evidence="10">Monomer.</text>
</comment>
<evidence type="ECO:0000256" key="11">
    <source>
        <dbReference type="RuleBase" id="RU003783"/>
    </source>
</evidence>